<feature type="compositionally biased region" description="Basic and acidic residues" evidence="1">
    <location>
        <begin position="325"/>
        <end position="334"/>
    </location>
</feature>
<dbReference type="VEuPathDB" id="AmoebaDB:FDP41_003472"/>
<sequence>MTTSSPSMMLIEGDEQDLFELFDSHQQQSQEQQLGQFCSSFDHSLLTTTTDRLDHKEYHDHSTSPLWNENTPSNHMTWSCSETTCTGAGKIANNATTITGNHDSNACSCHEGSLMLKLDVNDFMTCYLLMKSSPDCSTSPMNMIPEFFIQKVQNSSATTTAMSFPTVMDDRTVQLNGDESSSFFFFHQNLQLITQNETNHLDLFSPPWIHLPIQHASTPVNMVSKNSSSRGQPNVENTTTTFTKPPKLCSSTSTRNPNHNPNRPQQQQPSSTTHGHNSSSFKTPPKPESMQFTFPSWTFHLLNTAASPDESNSSKRKAKPLSPLERNHSHEETKSSNNGKSTLRGKKGIKFKVQTFSPFHSL</sequence>
<dbReference type="AlphaFoldDB" id="A0A6A5BUQ3"/>
<feature type="region of interest" description="Disordered" evidence="1">
    <location>
        <begin position="305"/>
        <end position="362"/>
    </location>
</feature>
<protein>
    <submittedName>
        <fullName evidence="2">Uncharacterized protein</fullName>
    </submittedName>
</protein>
<keyword evidence="3" id="KW-1185">Reference proteome</keyword>
<evidence type="ECO:0000313" key="2">
    <source>
        <dbReference type="EMBL" id="KAF0977480.1"/>
    </source>
</evidence>
<dbReference type="VEuPathDB" id="AmoebaDB:NF0063350"/>
<dbReference type="OrthoDB" id="10681177at2759"/>
<dbReference type="Proteomes" id="UP000444721">
    <property type="component" value="Unassembled WGS sequence"/>
</dbReference>
<dbReference type="EMBL" id="VFQX01000034">
    <property type="protein sequence ID" value="KAF0977480.1"/>
    <property type="molecule type" value="Genomic_DNA"/>
</dbReference>
<feature type="compositionally biased region" description="Low complexity" evidence="1">
    <location>
        <begin position="251"/>
        <end position="274"/>
    </location>
</feature>
<comment type="caution">
    <text evidence="2">The sequence shown here is derived from an EMBL/GenBank/DDBJ whole genome shotgun (WGS) entry which is preliminary data.</text>
</comment>
<dbReference type="GeneID" id="68110690"/>
<feature type="region of interest" description="Disordered" evidence="1">
    <location>
        <begin position="221"/>
        <end position="289"/>
    </location>
</feature>
<reference evidence="2 3" key="1">
    <citation type="journal article" date="2019" name="Sci. Rep.">
        <title>Nanopore sequencing improves the draft genome of the human pathogenic amoeba Naegleria fowleri.</title>
        <authorList>
            <person name="Liechti N."/>
            <person name="Schurch N."/>
            <person name="Bruggmann R."/>
            <person name="Wittwer M."/>
        </authorList>
    </citation>
    <scope>NUCLEOTIDE SEQUENCE [LARGE SCALE GENOMIC DNA]</scope>
    <source>
        <strain evidence="2 3">ATCC 30894</strain>
    </source>
</reference>
<dbReference type="VEuPathDB" id="AmoebaDB:NfTy_071080"/>
<evidence type="ECO:0000313" key="3">
    <source>
        <dbReference type="Proteomes" id="UP000444721"/>
    </source>
</evidence>
<feature type="compositionally biased region" description="Polar residues" evidence="1">
    <location>
        <begin position="221"/>
        <end position="243"/>
    </location>
</feature>
<evidence type="ECO:0000256" key="1">
    <source>
        <dbReference type="SAM" id="MobiDB-lite"/>
    </source>
</evidence>
<accession>A0A6A5BUQ3</accession>
<organism evidence="2 3">
    <name type="scientific">Naegleria fowleri</name>
    <name type="common">Brain eating amoeba</name>
    <dbReference type="NCBI Taxonomy" id="5763"/>
    <lineage>
        <taxon>Eukaryota</taxon>
        <taxon>Discoba</taxon>
        <taxon>Heterolobosea</taxon>
        <taxon>Tetramitia</taxon>
        <taxon>Eutetramitia</taxon>
        <taxon>Vahlkampfiidae</taxon>
        <taxon>Naegleria</taxon>
    </lineage>
</organism>
<proteinExistence type="predicted"/>
<gene>
    <name evidence="2" type="ORF">FDP41_003472</name>
</gene>
<dbReference type="RefSeq" id="XP_044562193.1">
    <property type="nucleotide sequence ID" value="XM_044706780.1"/>
</dbReference>
<name>A0A6A5BUQ3_NAEFO</name>